<evidence type="ECO:0000313" key="3">
    <source>
        <dbReference type="EMBL" id="PAU93186.1"/>
    </source>
</evidence>
<dbReference type="AlphaFoldDB" id="A0A2A2G5Z5"/>
<evidence type="ECO:0000256" key="1">
    <source>
        <dbReference type="ARBA" id="ARBA00006226"/>
    </source>
</evidence>
<comment type="caution">
    <text evidence="3">The sequence shown here is derived from an EMBL/GenBank/DDBJ whole genome shotgun (WGS) entry which is preliminary data.</text>
</comment>
<dbReference type="Gene3D" id="3.30.2310.20">
    <property type="entry name" value="RelE-like"/>
    <property type="match status" value="1"/>
</dbReference>
<dbReference type="PANTHER" id="PTHR33755">
    <property type="entry name" value="TOXIN PARE1-RELATED"/>
    <property type="match status" value="1"/>
</dbReference>
<keyword evidence="4" id="KW-1185">Reference proteome</keyword>
<name>A0A2A2G5Z5_9BACT</name>
<sequence>MEITWTNEAETWLKEIFDFISKDNEKIAPEVIAGIYERAQILEEHPRIGYKYRDEPEGEIRILLYGHYRIAYLLGEQNIIILGVFHGALDIDRYISVQS</sequence>
<dbReference type="OrthoDB" id="5574284at2"/>
<accession>A0A2A2G5Z5</accession>
<protein>
    <submittedName>
        <fullName evidence="3">Plasmid stabilization protein</fullName>
    </submittedName>
</protein>
<dbReference type="Proteomes" id="UP000218831">
    <property type="component" value="Unassembled WGS sequence"/>
</dbReference>
<organism evidence="3 4">
    <name type="scientific">Fodinibius salipaludis</name>
    <dbReference type="NCBI Taxonomy" id="2032627"/>
    <lineage>
        <taxon>Bacteria</taxon>
        <taxon>Pseudomonadati</taxon>
        <taxon>Balneolota</taxon>
        <taxon>Balneolia</taxon>
        <taxon>Balneolales</taxon>
        <taxon>Balneolaceae</taxon>
        <taxon>Fodinibius</taxon>
    </lineage>
</organism>
<proteinExistence type="inferred from homology"/>
<evidence type="ECO:0000256" key="2">
    <source>
        <dbReference type="ARBA" id="ARBA00022649"/>
    </source>
</evidence>
<dbReference type="InterPro" id="IPR035093">
    <property type="entry name" value="RelE/ParE_toxin_dom_sf"/>
</dbReference>
<dbReference type="EMBL" id="NSKE01000010">
    <property type="protein sequence ID" value="PAU93186.1"/>
    <property type="molecule type" value="Genomic_DNA"/>
</dbReference>
<gene>
    <name evidence="3" type="ORF">CK503_13585</name>
</gene>
<keyword evidence="2" id="KW-1277">Toxin-antitoxin system</keyword>
<dbReference type="RefSeq" id="WP_095607369.1">
    <property type="nucleotide sequence ID" value="NZ_NSKE01000010.1"/>
</dbReference>
<dbReference type="Pfam" id="PF05016">
    <property type="entry name" value="ParE_toxin"/>
    <property type="match status" value="1"/>
</dbReference>
<reference evidence="3 4" key="1">
    <citation type="submission" date="2017-08" db="EMBL/GenBank/DDBJ databases">
        <title>Aliifodinibius alkalisoli sp. nov., isolated from saline alkaline soil.</title>
        <authorList>
            <person name="Liu D."/>
            <person name="Zhang G."/>
        </authorList>
    </citation>
    <scope>NUCLEOTIDE SEQUENCE [LARGE SCALE GENOMIC DNA]</scope>
    <source>
        <strain evidence="3 4">WN023</strain>
    </source>
</reference>
<dbReference type="InterPro" id="IPR051803">
    <property type="entry name" value="TA_system_RelE-like_toxin"/>
</dbReference>
<evidence type="ECO:0000313" key="4">
    <source>
        <dbReference type="Proteomes" id="UP000218831"/>
    </source>
</evidence>
<dbReference type="InterPro" id="IPR007712">
    <property type="entry name" value="RelE/ParE_toxin"/>
</dbReference>
<comment type="similarity">
    <text evidence="1">Belongs to the RelE toxin family.</text>
</comment>